<accession>A0A0K2SQC0</accession>
<dbReference type="STRING" id="1555112.LIP_3375"/>
<gene>
    <name evidence="1" type="ORF">LIP_3375</name>
</gene>
<protein>
    <submittedName>
        <fullName evidence="1">Uncharacterized protein</fullName>
    </submittedName>
</protein>
<evidence type="ECO:0000313" key="2">
    <source>
        <dbReference type="Proteomes" id="UP000065807"/>
    </source>
</evidence>
<keyword evidence="2" id="KW-1185">Reference proteome</keyword>
<reference evidence="2" key="1">
    <citation type="submission" date="2015-07" db="EMBL/GenBank/DDBJ databases">
        <title>Complete genome sequence and phylogenetic analysis of Limnochorda pilosa.</title>
        <authorList>
            <person name="Watanabe M."/>
            <person name="Kojima H."/>
            <person name="Fukui M."/>
        </authorList>
    </citation>
    <scope>NUCLEOTIDE SEQUENCE [LARGE SCALE GENOMIC DNA]</scope>
    <source>
        <strain evidence="2">HC45</strain>
    </source>
</reference>
<dbReference type="KEGG" id="lpil:LIP_3375"/>
<evidence type="ECO:0000313" key="1">
    <source>
        <dbReference type="EMBL" id="BAS29187.1"/>
    </source>
</evidence>
<proteinExistence type="predicted"/>
<organism evidence="1 2">
    <name type="scientific">Limnochorda pilosa</name>
    <dbReference type="NCBI Taxonomy" id="1555112"/>
    <lineage>
        <taxon>Bacteria</taxon>
        <taxon>Bacillati</taxon>
        <taxon>Bacillota</taxon>
        <taxon>Limnochordia</taxon>
        <taxon>Limnochordales</taxon>
        <taxon>Limnochordaceae</taxon>
        <taxon>Limnochorda</taxon>
    </lineage>
</organism>
<dbReference type="EMBL" id="AP014924">
    <property type="protein sequence ID" value="BAS29187.1"/>
    <property type="molecule type" value="Genomic_DNA"/>
</dbReference>
<reference evidence="2" key="2">
    <citation type="journal article" date="2016" name="Int. J. Syst. Evol. Microbiol.">
        <title>Complete genome sequence and cell structure of Limnochorda pilosa, a Gram-negative spore-former within the phylum Firmicutes.</title>
        <authorList>
            <person name="Watanabe M."/>
            <person name="Kojima H."/>
            <person name="Fukui M."/>
        </authorList>
    </citation>
    <scope>NUCLEOTIDE SEQUENCE [LARGE SCALE GENOMIC DNA]</scope>
    <source>
        <strain evidence="2">HC45</strain>
    </source>
</reference>
<sequence>MRLEDSECNDRAVEFRYVMPYQHYGRGSRPDSVSIETTSSEAVVRLPGKLYVQGTFYEDIRELPDQEKLTLIYSVKPSGAEYEIRKSIVLRPAETQGKDRRWTLGTEDDEA</sequence>
<name>A0A0K2SQC0_LIMPI</name>
<dbReference type="Proteomes" id="UP000065807">
    <property type="component" value="Chromosome"/>
</dbReference>
<dbReference type="AlphaFoldDB" id="A0A0K2SQC0"/>